<dbReference type="Pfam" id="PF20258">
    <property type="entry name" value="tRNA_Me_trans_C"/>
    <property type="match status" value="1"/>
</dbReference>
<dbReference type="HAMAP" id="MF_00144">
    <property type="entry name" value="tRNA_thiouridyl_MnmA"/>
    <property type="match status" value="1"/>
</dbReference>
<feature type="region of interest" description="Interaction with target base in tRNA" evidence="9">
    <location>
        <begin position="98"/>
        <end position="100"/>
    </location>
</feature>
<comment type="similarity">
    <text evidence="9">Belongs to the MnmA/TRMU family.</text>
</comment>
<feature type="active site" description="Cysteine persulfide intermediate" evidence="9">
    <location>
        <position position="215"/>
    </location>
</feature>
<gene>
    <name evidence="9" type="primary">mnmA</name>
    <name evidence="12" type="ORF">COU35_02450</name>
</gene>
<dbReference type="InterPro" id="IPR004506">
    <property type="entry name" value="MnmA-like"/>
</dbReference>
<keyword evidence="2 9" id="KW-0808">Transferase</keyword>
<evidence type="ECO:0000256" key="4">
    <source>
        <dbReference type="ARBA" id="ARBA00022741"/>
    </source>
</evidence>
<keyword evidence="1 9" id="KW-0820">tRNA-binding</keyword>
<dbReference type="GO" id="GO:0103016">
    <property type="term" value="F:tRNA-uridine 2-sulfurtransferase activity"/>
    <property type="evidence" value="ECO:0007669"/>
    <property type="project" value="UniProtKB-EC"/>
</dbReference>
<keyword evidence="4 9" id="KW-0547">Nucleotide-binding</keyword>
<comment type="function">
    <text evidence="9">Catalyzes the 2-thiolation of uridine at the wobble position (U34) of tRNA, leading to the formation of s(2)U34.</text>
</comment>
<dbReference type="Proteomes" id="UP000230154">
    <property type="component" value="Unassembled WGS sequence"/>
</dbReference>
<dbReference type="PANTHER" id="PTHR11933">
    <property type="entry name" value="TRNA 5-METHYLAMINOMETHYL-2-THIOURIDYLATE -METHYLTRANSFERASE"/>
    <property type="match status" value="1"/>
</dbReference>
<dbReference type="GO" id="GO:0005524">
    <property type="term" value="F:ATP binding"/>
    <property type="evidence" value="ECO:0007669"/>
    <property type="project" value="UniProtKB-KW"/>
</dbReference>
<evidence type="ECO:0000259" key="10">
    <source>
        <dbReference type="Pfam" id="PF20258"/>
    </source>
</evidence>
<evidence type="ECO:0000256" key="3">
    <source>
        <dbReference type="ARBA" id="ARBA00022694"/>
    </source>
</evidence>
<dbReference type="NCBIfam" id="NF001138">
    <property type="entry name" value="PRK00143.1"/>
    <property type="match status" value="1"/>
</dbReference>
<dbReference type="SUPFAM" id="SSF52402">
    <property type="entry name" value="Adenine nucleotide alpha hydrolases-like"/>
    <property type="match status" value="1"/>
</dbReference>
<evidence type="ECO:0000256" key="9">
    <source>
        <dbReference type="HAMAP-Rule" id="MF_00144"/>
    </source>
</evidence>
<sequence length="412" mass="46747">MHTQSKKILVALSGGVDSSVAAALLVRQGHYVSGAYMKQWSDTKEVSGVCTWKEDRRDAMRVAAKLGIDFLTLDFEKEYKEWVMGYMFDAYQAGRTPNPDVMCNKFIKFGAWLDKAHELGFDYLATGHYARLRRETQNNTKLKIQNNDQLPITNYQLLQAKDENKDQTYFLHQLSQEQLAHTMFPLGEYTKADVRKMAHEFDLPTANRPESMGICFVGEVPMKDFLQQKIHKTPGKIVMSSGEGVGEHEGLAFYTIGQRHLGVHSSKPIVHSDGRKPLYVVEKDFEKNELVVGYEDDPLLYKKQIGVQNMHWIGGSADASLCSALADKQIGASGHSRFFQLECEVRLRHRQPLQKVMVRYPKERSDEESLHVMVFDSPQRAVTPGQFAVMYKDGVCLGGGIIEYVYDTSCKQ</sequence>
<evidence type="ECO:0000313" key="13">
    <source>
        <dbReference type="Proteomes" id="UP000230154"/>
    </source>
</evidence>
<organism evidence="12 13">
    <name type="scientific">Candidatus Magasanikbacteria bacterium CG10_big_fil_rev_8_21_14_0_10_47_10</name>
    <dbReference type="NCBI Taxonomy" id="1974652"/>
    <lineage>
        <taxon>Bacteria</taxon>
        <taxon>Candidatus Magasanikiibacteriota</taxon>
    </lineage>
</organism>
<dbReference type="NCBIfam" id="TIGR00420">
    <property type="entry name" value="trmU"/>
    <property type="match status" value="1"/>
</dbReference>
<dbReference type="FunFam" id="3.40.50.620:FF:000115">
    <property type="entry name" value="tRNA-specific 2-thiouridylase MnmA"/>
    <property type="match status" value="1"/>
</dbReference>
<dbReference type="AlphaFoldDB" id="A0A2H0TQH0"/>
<feature type="site" description="Interaction with tRNA" evidence="9">
    <location>
        <position position="386"/>
    </location>
</feature>
<evidence type="ECO:0000256" key="6">
    <source>
        <dbReference type="ARBA" id="ARBA00022884"/>
    </source>
</evidence>
<keyword evidence="3 9" id="KW-0819">tRNA processing</keyword>
<evidence type="ECO:0000259" key="11">
    <source>
        <dbReference type="Pfam" id="PF20259"/>
    </source>
</evidence>
<evidence type="ECO:0000256" key="7">
    <source>
        <dbReference type="ARBA" id="ARBA00023157"/>
    </source>
</evidence>
<dbReference type="EC" id="2.8.1.13" evidence="9"/>
<dbReference type="InterPro" id="IPR023382">
    <property type="entry name" value="MnmA-like_central_sf"/>
</dbReference>
<evidence type="ECO:0000256" key="2">
    <source>
        <dbReference type="ARBA" id="ARBA00022679"/>
    </source>
</evidence>
<dbReference type="EMBL" id="PFCB01000021">
    <property type="protein sequence ID" value="PIR74423.1"/>
    <property type="molecule type" value="Genomic_DNA"/>
</dbReference>
<evidence type="ECO:0000313" key="12">
    <source>
        <dbReference type="EMBL" id="PIR74423.1"/>
    </source>
</evidence>
<dbReference type="Pfam" id="PF20259">
    <property type="entry name" value="tRNA_Me_trans_M"/>
    <property type="match status" value="1"/>
</dbReference>
<keyword evidence="9" id="KW-0963">Cytoplasm</keyword>
<dbReference type="Gene3D" id="2.30.30.280">
    <property type="entry name" value="Adenine nucleotide alpha hydrolases-like domains"/>
    <property type="match status" value="1"/>
</dbReference>
<keyword evidence="6 9" id="KW-0694">RNA-binding</keyword>
<reference evidence="13" key="1">
    <citation type="submission" date="2017-09" db="EMBL/GenBank/DDBJ databases">
        <title>Depth-based differentiation of microbial function through sediment-hosted aquifers and enrichment of novel symbionts in the deep terrestrial subsurface.</title>
        <authorList>
            <person name="Probst A.J."/>
            <person name="Ladd B."/>
            <person name="Jarett J.K."/>
            <person name="Geller-Mcgrath D.E."/>
            <person name="Sieber C.M.K."/>
            <person name="Emerson J.B."/>
            <person name="Anantharaman K."/>
            <person name="Thomas B.C."/>
            <person name="Malmstrom R."/>
            <person name="Stieglmeier M."/>
            <person name="Klingl A."/>
            <person name="Woyke T."/>
            <person name="Ryan C.M."/>
            <person name="Banfield J.F."/>
        </authorList>
    </citation>
    <scope>NUCLEOTIDE SEQUENCE [LARGE SCALE GENOMIC DNA]</scope>
</reference>
<dbReference type="GO" id="GO:0005737">
    <property type="term" value="C:cytoplasm"/>
    <property type="evidence" value="ECO:0007669"/>
    <property type="project" value="UniProtKB-SubCell"/>
</dbReference>
<dbReference type="InterPro" id="IPR046884">
    <property type="entry name" value="MnmA-like_central"/>
</dbReference>
<dbReference type="Gene3D" id="2.40.30.10">
    <property type="entry name" value="Translation factors"/>
    <property type="match status" value="1"/>
</dbReference>
<protein>
    <recommendedName>
        <fullName evidence="9">tRNA-specific 2-thiouridylase MnmA</fullName>
        <ecNumber evidence="9">2.8.1.13</ecNumber>
    </recommendedName>
</protein>
<feature type="active site" description="Nucleophile" evidence="9">
    <location>
        <position position="103"/>
    </location>
</feature>
<comment type="subcellular location">
    <subcellularLocation>
        <location evidence="9">Cytoplasm</location>
    </subcellularLocation>
</comment>
<proteinExistence type="inferred from homology"/>
<name>A0A2H0TQH0_9BACT</name>
<feature type="domain" description="tRNA-specific 2-thiouridylase MnmA-like C-terminal" evidence="10">
    <location>
        <begin position="340"/>
        <end position="402"/>
    </location>
</feature>
<comment type="caution">
    <text evidence="12">The sequence shown here is derived from an EMBL/GenBank/DDBJ whole genome shotgun (WGS) entry which is preliminary data.</text>
</comment>
<accession>A0A2H0TQH0</accession>
<feature type="binding site" evidence="9">
    <location>
        <position position="127"/>
    </location>
    <ligand>
        <name>ATP</name>
        <dbReference type="ChEBI" id="CHEBI:30616"/>
    </ligand>
</feature>
<feature type="binding site" evidence="9">
    <location>
        <position position="37"/>
    </location>
    <ligand>
        <name>ATP</name>
        <dbReference type="ChEBI" id="CHEBI:30616"/>
    </ligand>
</feature>
<feature type="domain" description="tRNA-specific 2-thiouridylase MnmA-like central" evidence="11">
    <location>
        <begin position="223"/>
        <end position="293"/>
    </location>
</feature>
<evidence type="ECO:0000256" key="8">
    <source>
        <dbReference type="ARBA" id="ARBA00051542"/>
    </source>
</evidence>
<comment type="catalytic activity">
    <reaction evidence="8 9">
        <text>S-sulfanyl-L-cysteinyl-[protein] + uridine(34) in tRNA + AH2 + ATP = 2-thiouridine(34) in tRNA + L-cysteinyl-[protein] + A + AMP + diphosphate + H(+)</text>
        <dbReference type="Rhea" id="RHEA:47032"/>
        <dbReference type="Rhea" id="RHEA-COMP:10131"/>
        <dbReference type="Rhea" id="RHEA-COMP:11726"/>
        <dbReference type="Rhea" id="RHEA-COMP:11727"/>
        <dbReference type="Rhea" id="RHEA-COMP:11728"/>
        <dbReference type="ChEBI" id="CHEBI:13193"/>
        <dbReference type="ChEBI" id="CHEBI:15378"/>
        <dbReference type="ChEBI" id="CHEBI:17499"/>
        <dbReference type="ChEBI" id="CHEBI:29950"/>
        <dbReference type="ChEBI" id="CHEBI:30616"/>
        <dbReference type="ChEBI" id="CHEBI:33019"/>
        <dbReference type="ChEBI" id="CHEBI:61963"/>
        <dbReference type="ChEBI" id="CHEBI:65315"/>
        <dbReference type="ChEBI" id="CHEBI:87170"/>
        <dbReference type="ChEBI" id="CHEBI:456215"/>
        <dbReference type="EC" id="2.8.1.13"/>
    </reaction>
</comment>
<feature type="site" description="Interaction with tRNA" evidence="9">
    <location>
        <position position="128"/>
    </location>
</feature>
<dbReference type="InterPro" id="IPR046885">
    <property type="entry name" value="MnmA-like_C"/>
</dbReference>
<dbReference type="PANTHER" id="PTHR11933:SF5">
    <property type="entry name" value="MITOCHONDRIAL TRNA-SPECIFIC 2-THIOURIDYLASE 1"/>
    <property type="match status" value="1"/>
</dbReference>
<keyword evidence="5 9" id="KW-0067">ATP-binding</keyword>
<feature type="region of interest" description="Interaction with tRNA" evidence="9">
    <location>
        <begin position="165"/>
        <end position="167"/>
    </location>
</feature>
<evidence type="ECO:0000256" key="1">
    <source>
        <dbReference type="ARBA" id="ARBA00022555"/>
    </source>
</evidence>
<dbReference type="Gene3D" id="3.40.50.620">
    <property type="entry name" value="HUPs"/>
    <property type="match status" value="1"/>
</dbReference>
<dbReference type="Pfam" id="PF03054">
    <property type="entry name" value="tRNA_Me_trans"/>
    <property type="match status" value="1"/>
</dbReference>
<dbReference type="GO" id="GO:0000049">
    <property type="term" value="F:tRNA binding"/>
    <property type="evidence" value="ECO:0007669"/>
    <property type="project" value="UniProtKB-KW"/>
</dbReference>
<dbReference type="CDD" id="cd01998">
    <property type="entry name" value="MnmA_TRMU-like"/>
    <property type="match status" value="1"/>
</dbReference>
<evidence type="ECO:0000256" key="5">
    <source>
        <dbReference type="ARBA" id="ARBA00022840"/>
    </source>
</evidence>
<comment type="caution">
    <text evidence="9">Lacks conserved residue(s) required for the propagation of feature annotation.</text>
</comment>
<keyword evidence="7" id="KW-1015">Disulfide bond</keyword>
<dbReference type="InterPro" id="IPR014729">
    <property type="entry name" value="Rossmann-like_a/b/a_fold"/>
</dbReference>
<feature type="binding site" evidence="9">
    <location>
        <begin position="11"/>
        <end position="18"/>
    </location>
    <ligand>
        <name>ATP</name>
        <dbReference type="ChEBI" id="CHEBI:30616"/>
    </ligand>
</feature>
<dbReference type="GO" id="GO:0002143">
    <property type="term" value="P:tRNA wobble position uridine thiolation"/>
    <property type="evidence" value="ECO:0007669"/>
    <property type="project" value="TreeGrafter"/>
</dbReference>